<name>E8RRI1_ASTEC</name>
<dbReference type="Proteomes" id="UP000001492">
    <property type="component" value="Chromosome 1"/>
</dbReference>
<dbReference type="HOGENOM" id="CLU_1192827_0_0_5"/>
<proteinExistence type="predicted"/>
<evidence type="ECO:0000313" key="1">
    <source>
        <dbReference type="EMBL" id="ADU13426.1"/>
    </source>
</evidence>
<dbReference type="AlphaFoldDB" id="E8RRI1"/>
<protein>
    <recommendedName>
        <fullName evidence="3">Lipoprotein</fullName>
    </recommendedName>
</protein>
<organism evidence="1 2">
    <name type="scientific">Asticcacaulis excentricus (strain ATCC 15261 / DSM 4724 / KCTC 12464 / NCIMB 9791 / VKM B-1370 / CB 48)</name>
    <dbReference type="NCBI Taxonomy" id="573065"/>
    <lineage>
        <taxon>Bacteria</taxon>
        <taxon>Pseudomonadati</taxon>
        <taxon>Pseudomonadota</taxon>
        <taxon>Alphaproteobacteria</taxon>
        <taxon>Caulobacterales</taxon>
        <taxon>Caulobacteraceae</taxon>
        <taxon>Asticcacaulis</taxon>
    </lineage>
</organism>
<dbReference type="OrthoDB" id="7171379at2"/>
<dbReference type="RefSeq" id="WP_013479256.1">
    <property type="nucleotide sequence ID" value="NC_014816.1"/>
</dbReference>
<evidence type="ECO:0000313" key="2">
    <source>
        <dbReference type="Proteomes" id="UP000001492"/>
    </source>
</evidence>
<sequence>MKTLLPLLAVILGLGLGACTKPGEEAAVSMGDAVVGPDMDKTGPFENFERLTLAAVPTEDTPPDSKLMRIEVKKGSGEDIATLYNLLSDHKPYLAGVTYHPFTPVVAETNADRKDYWIVGLNLSRTPDRSVYSILRFPHGSAFTRGQTVQVEYLNLGCFDLSIARTPVSAYDPANAEPTFEPEFAAEADQCEFNSLTEAYAVTPLVLRKYDQIKHFPDAPKPNWLPLTVTVE</sequence>
<dbReference type="PROSITE" id="PS51257">
    <property type="entry name" value="PROKAR_LIPOPROTEIN"/>
    <property type="match status" value="1"/>
</dbReference>
<dbReference type="KEGG" id="aex:Astex_1760"/>
<dbReference type="EMBL" id="CP002395">
    <property type="protein sequence ID" value="ADU13426.1"/>
    <property type="molecule type" value="Genomic_DNA"/>
</dbReference>
<gene>
    <name evidence="1" type="ordered locus">Astex_1760</name>
</gene>
<evidence type="ECO:0008006" key="3">
    <source>
        <dbReference type="Google" id="ProtNLM"/>
    </source>
</evidence>
<keyword evidence="2" id="KW-1185">Reference proteome</keyword>
<reference evidence="2" key="1">
    <citation type="submission" date="2010-12" db="EMBL/GenBank/DDBJ databases">
        <title>Complete sequence of chromosome 1 of Asticcacaulis excentricus CB 48.</title>
        <authorList>
            <consortium name="US DOE Joint Genome Institute"/>
            <person name="Lucas S."/>
            <person name="Copeland A."/>
            <person name="Lapidus A."/>
            <person name="Cheng J.-F."/>
            <person name="Bruce D."/>
            <person name="Goodwin L."/>
            <person name="Pitluck S."/>
            <person name="Teshima H."/>
            <person name="Davenport K."/>
            <person name="Detter J.C."/>
            <person name="Han C."/>
            <person name="Tapia R."/>
            <person name="Land M."/>
            <person name="Hauser L."/>
            <person name="Jeffries C."/>
            <person name="Kyrpides N."/>
            <person name="Ivanova N."/>
            <person name="Ovchinnikova G."/>
            <person name="Brun Y.V."/>
            <person name="Woyke T."/>
        </authorList>
    </citation>
    <scope>NUCLEOTIDE SEQUENCE [LARGE SCALE GENOMIC DNA]</scope>
    <source>
        <strain evidence="2">ATCC 15261 / DSM 4724 / KCTC 12464 / NCIMB 9791 / VKM B-1370 / CB 48</strain>
    </source>
</reference>
<accession>E8RRI1</accession>